<proteinExistence type="predicted"/>
<protein>
    <submittedName>
        <fullName evidence="1">Phosphotransferase</fullName>
    </submittedName>
</protein>
<dbReference type="EMBL" id="QJRE01000087">
    <property type="protein sequence ID" value="NWL44921.1"/>
    <property type="molecule type" value="Genomic_DNA"/>
</dbReference>
<dbReference type="Gene3D" id="3.90.1200.10">
    <property type="match status" value="1"/>
</dbReference>
<dbReference type="SUPFAM" id="SSF56112">
    <property type="entry name" value="Protein kinase-like (PK-like)"/>
    <property type="match status" value="1"/>
</dbReference>
<dbReference type="Proteomes" id="UP000704738">
    <property type="component" value="Unassembled WGS sequence"/>
</dbReference>
<comment type="caution">
    <text evidence="1">The sequence shown here is derived from an EMBL/GenBank/DDBJ whole genome shotgun (WGS) entry which is preliminary data.</text>
</comment>
<gene>
    <name evidence="1" type="ORF">DM819_03335</name>
</gene>
<evidence type="ECO:0000313" key="2">
    <source>
        <dbReference type="Proteomes" id="UP000704738"/>
    </source>
</evidence>
<dbReference type="AlphaFoldDB" id="A0ABD6N0K7"/>
<sequence>MDVMPPPCQPTLNRTFYRWQRAPVEQHLVDLMPHWRGKQLDIRSQELVSNASFVNYVRHHSVTDPCTGKSLEVVEKSIRKVAFLGSQEARFHRAEGMLAGSTHFCHPACLGVIETPWESFIFTAFVRGKPPRMHAIAKQLALGIAELEVLSHDYLELEGRPVPRALLHWSMDFFRPWFLLRPRFNFARCLPELEQLGRQDPRFAGLAQRFKAFTPVIRQLAAKARRSPRCISHMDYLRKNLFVVKGQLHLIDWSEVKVGRVGFDGGAYLGSLFRRKDMNVFLAARKEFIEAYSAALGEQFDLQEALRNLHYVFLLTALFHCLRQETIEEYRQRDRMALLQEKYAYLLELLVND</sequence>
<evidence type="ECO:0000313" key="1">
    <source>
        <dbReference type="EMBL" id="NWL44921.1"/>
    </source>
</evidence>
<reference evidence="1 2" key="1">
    <citation type="submission" date="2018-06" db="EMBL/GenBank/DDBJ databases">
        <title>Bacteria isolated from soil of Wuhan.</title>
        <authorList>
            <person name="Xiang W."/>
            <person name="Huang C."/>
        </authorList>
    </citation>
    <scope>NUCLEOTIDE SEQUENCE [LARGE SCALE GENOMIC DNA]</scope>
    <source>
        <strain evidence="2">xwS4</strain>
    </source>
</reference>
<accession>A0ABD6N0K7</accession>
<organism evidence="1 2">
    <name type="scientific">Pseudomonas hunanensis</name>
    <dbReference type="NCBI Taxonomy" id="1247546"/>
    <lineage>
        <taxon>Bacteria</taxon>
        <taxon>Pseudomonadati</taxon>
        <taxon>Pseudomonadota</taxon>
        <taxon>Gammaproteobacteria</taxon>
        <taxon>Pseudomonadales</taxon>
        <taxon>Pseudomonadaceae</taxon>
        <taxon>Pseudomonas</taxon>
    </lineage>
</organism>
<dbReference type="InterPro" id="IPR011009">
    <property type="entry name" value="Kinase-like_dom_sf"/>
</dbReference>
<name>A0ABD6N0K7_9PSED</name>